<dbReference type="InterPro" id="IPR031919">
    <property type="entry name" value="Fucosidase_C"/>
</dbReference>
<sequence length="473" mass="54517">MRKAIISKNVLCVLFLLCQKLTASFSSWDDLDKLPLPAWYSEAKFGIFVHWGVFSVPAYKNEWFQNNWQHFKYEDYVAFVNKTERQNFAYQDYAHRFLAELYRPDNWADTFAAAGAQYVVLTSKHHDGFCMWNSTSIPTTWNWNAVDIGPRRDLLGDLSSAVKRKKSPQSGKKLRFGIYHSLLEFFNPLYTYDKGNNWTTQNMVDLKALPELYDLVDRYEPHLMWSDGGWEASSTYWKSEEFISWYALNSTVGKEAVWNDRWGTDTQCRHGSYLTCHDRYQPDGLVDKKWEKCMTIDSTSWGYSRVSDVLQYLNTTQLVHTLIEVVALNGNLLLNVGPSADGTINPVFVDRLMGIGSWLSVNGEAIYSSNPWKICQNETKFSVFYTRRTDVLYAHITEWPENSLLRLDCPVPTKSTRVNMLGLDDRSEISFSLNGNRSTGESMVVQLPLLTPDTIPCQHSWVLAISNLANLYK</sequence>
<dbReference type="PANTHER" id="PTHR10030">
    <property type="entry name" value="ALPHA-L-FUCOSIDASE"/>
    <property type="match status" value="1"/>
</dbReference>
<evidence type="ECO:0000259" key="19">
    <source>
        <dbReference type="Pfam" id="PF01120"/>
    </source>
</evidence>
<feature type="domain" description="Alpha-L-fucosidase C-terminal" evidence="20">
    <location>
        <begin position="378"/>
        <end position="465"/>
    </location>
</feature>
<organism evidence="21">
    <name type="scientific">Phaeodactylum tricornutum</name>
    <name type="common">Diatom</name>
    <dbReference type="NCBI Taxonomy" id="2850"/>
    <lineage>
        <taxon>Eukaryota</taxon>
        <taxon>Sar</taxon>
        <taxon>Stramenopiles</taxon>
        <taxon>Ochrophyta</taxon>
        <taxon>Bacillariophyta</taxon>
        <taxon>Bacillariophyceae</taxon>
        <taxon>Bacillariophycidae</taxon>
        <taxon>Naviculales</taxon>
        <taxon>Phaeodactylaceae</taxon>
        <taxon>Phaeodactylum</taxon>
    </lineage>
</organism>
<proteinExistence type="inferred from homology"/>
<feature type="signal peptide" evidence="17">
    <location>
        <begin position="1"/>
        <end position="26"/>
    </location>
</feature>
<dbReference type="AlphaFoldDB" id="A0A8J9S6V1"/>
<feature type="chain" id="PRO_5035498579" description="Tissue alpha-L-fucosidase" evidence="17">
    <location>
        <begin position="27"/>
        <end position="473"/>
    </location>
</feature>
<evidence type="ECO:0000256" key="4">
    <source>
        <dbReference type="ARBA" id="ARBA00004371"/>
    </source>
</evidence>
<evidence type="ECO:0000256" key="2">
    <source>
        <dbReference type="ARBA" id="ARBA00000419"/>
    </source>
</evidence>
<dbReference type="Proteomes" id="UP000836788">
    <property type="component" value="Chromosome 19"/>
</dbReference>
<feature type="domain" description="Glycoside hydrolase family 29 N-terminal" evidence="19">
    <location>
        <begin position="26"/>
        <end position="364"/>
    </location>
</feature>
<keyword evidence="14 17" id="KW-0326">Glycosidase</keyword>
<evidence type="ECO:0000256" key="17">
    <source>
        <dbReference type="PIRNR" id="PIRNR001092"/>
    </source>
</evidence>
<comment type="catalytic activity">
    <reaction evidence="1">
        <text>a neolactoside IV(2)-alpha-Fuc-nLc4Cer(d18:1(4E)) + H2O = a neolactoside nLc4Cer(d18:1(4E)) + L-fucose</text>
        <dbReference type="Rhea" id="RHEA:48224"/>
        <dbReference type="ChEBI" id="CHEBI:2181"/>
        <dbReference type="ChEBI" id="CHEBI:15377"/>
        <dbReference type="ChEBI" id="CHEBI:17006"/>
        <dbReference type="ChEBI" id="CHEBI:28691"/>
    </reaction>
    <physiologicalReaction direction="left-to-right" evidence="1">
        <dbReference type="Rhea" id="RHEA:48225"/>
    </physiologicalReaction>
</comment>
<dbReference type="PRINTS" id="PR00741">
    <property type="entry name" value="GLHYDRLASE29"/>
</dbReference>
<comment type="function">
    <text evidence="3">Alpha-L-fucosidase is responsible for hydrolyzing the alpha-1,6-linked fucose joined to the reducing-end N-acetylglucosamine of the carbohydrate moieties of glycoproteins.</text>
</comment>
<keyword evidence="9 17" id="KW-0732">Signal</keyword>
<reference evidence="21" key="1">
    <citation type="submission" date="2022-02" db="EMBL/GenBank/DDBJ databases">
        <authorList>
            <person name="Giguere J D."/>
        </authorList>
    </citation>
    <scope>NUCLEOTIDE SEQUENCE</scope>
    <source>
        <strain evidence="21">CCAP 1055/1</strain>
    </source>
</reference>
<dbReference type="FunFam" id="3.20.20.80:FF:000027">
    <property type="entry name" value="Alpha-L-fucosidase"/>
    <property type="match status" value="1"/>
</dbReference>
<dbReference type="SUPFAM" id="SSF51445">
    <property type="entry name" value="(Trans)glycosidases"/>
    <property type="match status" value="1"/>
</dbReference>
<evidence type="ECO:0000256" key="9">
    <source>
        <dbReference type="ARBA" id="ARBA00022729"/>
    </source>
</evidence>
<dbReference type="SMART" id="SM00812">
    <property type="entry name" value="Alpha_L_fucos"/>
    <property type="match status" value="1"/>
</dbReference>
<dbReference type="PANTHER" id="PTHR10030:SF2">
    <property type="entry name" value="TISSUE ALPHA-L-FUCOSIDASE"/>
    <property type="match status" value="1"/>
</dbReference>
<dbReference type="GO" id="GO:0005764">
    <property type="term" value="C:lysosome"/>
    <property type="evidence" value="ECO:0007669"/>
    <property type="project" value="UniProtKB-SubCell"/>
</dbReference>
<dbReference type="InterPro" id="IPR017853">
    <property type="entry name" value="GH"/>
</dbReference>
<comment type="catalytic activity">
    <reaction evidence="2">
        <text>a neolactoside IV(2)-alpha-Fuc-nLc4Cer(d18:0) + H2O = a neolactoside nLc4Cer(d18:0) + L-fucose</text>
        <dbReference type="Rhea" id="RHEA:49308"/>
        <dbReference type="ChEBI" id="CHEBI:2181"/>
        <dbReference type="ChEBI" id="CHEBI:15377"/>
        <dbReference type="ChEBI" id="CHEBI:91119"/>
        <dbReference type="ChEBI" id="CHEBI:91121"/>
    </reaction>
    <physiologicalReaction direction="left-to-right" evidence="2">
        <dbReference type="Rhea" id="RHEA:49309"/>
    </physiologicalReaction>
</comment>
<feature type="site" description="May be important for catalysis" evidence="18">
    <location>
        <position position="293"/>
    </location>
</feature>
<dbReference type="InterPro" id="IPR057739">
    <property type="entry name" value="Glyco_hydro_29_N"/>
</dbReference>
<dbReference type="GO" id="GO:0006629">
    <property type="term" value="P:lipid metabolic process"/>
    <property type="evidence" value="ECO:0007669"/>
    <property type="project" value="UniProtKB-KW"/>
</dbReference>
<evidence type="ECO:0000256" key="14">
    <source>
        <dbReference type="ARBA" id="ARBA00023295"/>
    </source>
</evidence>
<comment type="subunit">
    <text evidence="6">Homotetramer.</text>
</comment>
<evidence type="ECO:0000256" key="1">
    <source>
        <dbReference type="ARBA" id="ARBA00000321"/>
    </source>
</evidence>
<gene>
    <name evidence="21" type="ORF">PTTT1_LOCUS22697</name>
</gene>
<dbReference type="PIRSF" id="PIRSF001092">
    <property type="entry name" value="Alpha-L-fucosidase"/>
    <property type="match status" value="1"/>
</dbReference>
<dbReference type="InterPro" id="IPR000933">
    <property type="entry name" value="Glyco_hydro_29"/>
</dbReference>
<evidence type="ECO:0000256" key="8">
    <source>
        <dbReference type="ARBA" id="ARBA00014025"/>
    </source>
</evidence>
<dbReference type="InterPro" id="IPR013780">
    <property type="entry name" value="Glyco_hydro_b"/>
</dbReference>
<dbReference type="GO" id="GO:0016139">
    <property type="term" value="P:glycoside catabolic process"/>
    <property type="evidence" value="ECO:0007669"/>
    <property type="project" value="TreeGrafter"/>
</dbReference>
<keyword evidence="11" id="KW-0443">Lipid metabolism</keyword>
<accession>A0A8J9S6V1</accession>
<dbReference type="EC" id="3.2.1.51" evidence="7"/>
<evidence type="ECO:0000256" key="11">
    <source>
        <dbReference type="ARBA" id="ARBA00023098"/>
    </source>
</evidence>
<dbReference type="Gene3D" id="3.20.20.80">
    <property type="entry name" value="Glycosidases"/>
    <property type="match status" value="1"/>
</dbReference>
<dbReference type="GO" id="GO:0006004">
    <property type="term" value="P:fucose metabolic process"/>
    <property type="evidence" value="ECO:0007669"/>
    <property type="project" value="InterPro"/>
</dbReference>
<evidence type="ECO:0000256" key="18">
    <source>
        <dbReference type="PIRSR" id="PIRSR001092-1"/>
    </source>
</evidence>
<evidence type="ECO:0000256" key="12">
    <source>
        <dbReference type="ARBA" id="ARBA00023180"/>
    </source>
</evidence>
<dbReference type="Gene3D" id="2.60.40.1180">
    <property type="entry name" value="Golgi alpha-mannosidase II"/>
    <property type="match status" value="1"/>
</dbReference>
<evidence type="ECO:0000313" key="21">
    <source>
        <dbReference type="EMBL" id="CAG9283410.1"/>
    </source>
</evidence>
<name>A0A8J9S6V1_PHATR</name>
<evidence type="ECO:0000256" key="3">
    <source>
        <dbReference type="ARBA" id="ARBA00004071"/>
    </source>
</evidence>
<dbReference type="InterPro" id="IPR018526">
    <property type="entry name" value="Glyco_hydro_29_CS"/>
</dbReference>
<keyword evidence="13" id="KW-0458">Lysosome</keyword>
<protein>
    <recommendedName>
        <fullName evidence="8">Tissue alpha-L-fucosidase</fullName>
        <ecNumber evidence="7">3.2.1.51</ecNumber>
    </recommendedName>
    <alternativeName>
        <fullName evidence="15">Alpha-L-fucosidase I</fullName>
    </alternativeName>
    <alternativeName>
        <fullName evidence="16">Alpha-L-fucoside fucohydrolase 1</fullName>
    </alternativeName>
</protein>
<keyword evidence="10 17" id="KW-0378">Hydrolase</keyword>
<comment type="subcellular location">
    <subcellularLocation>
        <location evidence="4">Lysosome</location>
    </subcellularLocation>
</comment>
<evidence type="ECO:0000256" key="15">
    <source>
        <dbReference type="ARBA" id="ARBA00031765"/>
    </source>
</evidence>
<dbReference type="PROSITE" id="PS00385">
    <property type="entry name" value="ALPHA_L_FUCOSIDASE"/>
    <property type="match status" value="1"/>
</dbReference>
<dbReference type="InterPro" id="IPR016286">
    <property type="entry name" value="FUC_metazoa-typ"/>
</dbReference>
<keyword evidence="12" id="KW-0325">Glycoprotein</keyword>
<dbReference type="Pfam" id="PF01120">
    <property type="entry name" value="Alpha_L_fucos"/>
    <property type="match status" value="1"/>
</dbReference>
<evidence type="ECO:0000256" key="6">
    <source>
        <dbReference type="ARBA" id="ARBA00011881"/>
    </source>
</evidence>
<evidence type="ECO:0000256" key="7">
    <source>
        <dbReference type="ARBA" id="ARBA00012662"/>
    </source>
</evidence>
<evidence type="ECO:0000256" key="10">
    <source>
        <dbReference type="ARBA" id="ARBA00022801"/>
    </source>
</evidence>
<dbReference type="Pfam" id="PF16757">
    <property type="entry name" value="Fucosidase_C"/>
    <property type="match status" value="1"/>
</dbReference>
<dbReference type="OMA" id="WESTDKH"/>
<evidence type="ECO:0000256" key="13">
    <source>
        <dbReference type="ARBA" id="ARBA00023228"/>
    </source>
</evidence>
<evidence type="ECO:0000256" key="16">
    <source>
        <dbReference type="ARBA" id="ARBA00032971"/>
    </source>
</evidence>
<dbReference type="GO" id="GO:0004560">
    <property type="term" value="F:alpha-L-fucosidase activity"/>
    <property type="evidence" value="ECO:0007669"/>
    <property type="project" value="UniProtKB-EC"/>
</dbReference>
<comment type="similarity">
    <text evidence="5 17">Belongs to the glycosyl hydrolase 29 family.</text>
</comment>
<dbReference type="EMBL" id="OU594960">
    <property type="protein sequence ID" value="CAG9283410.1"/>
    <property type="molecule type" value="Genomic_DNA"/>
</dbReference>
<evidence type="ECO:0000256" key="5">
    <source>
        <dbReference type="ARBA" id="ARBA00007951"/>
    </source>
</evidence>
<evidence type="ECO:0000259" key="20">
    <source>
        <dbReference type="Pfam" id="PF16757"/>
    </source>
</evidence>